<proteinExistence type="predicted"/>
<dbReference type="AlphaFoldDB" id="A0A0R3TD94"/>
<name>A0A0R3TD94_RODNA</name>
<dbReference type="WBParaSite" id="HNAJ_0000503301-mRNA-1">
    <property type="protein sequence ID" value="HNAJ_0000503301-mRNA-1"/>
    <property type="gene ID" value="HNAJ_0000503301"/>
</dbReference>
<sequence length="46" mass="5315">LDSVVLTSFHFGNSMTGWKSHLRNSELFSALRNRIPNLNPRLPLDY</sequence>
<accession>A0A0R3TD94</accession>
<evidence type="ECO:0000313" key="1">
    <source>
        <dbReference type="WBParaSite" id="HNAJ_0000503301-mRNA-1"/>
    </source>
</evidence>
<protein>
    <submittedName>
        <fullName evidence="1">Sulfotransferase domain-containing protein</fullName>
    </submittedName>
</protein>
<reference evidence="1" key="1">
    <citation type="submission" date="2017-02" db="UniProtKB">
        <authorList>
            <consortium name="WormBaseParasite"/>
        </authorList>
    </citation>
    <scope>IDENTIFICATION</scope>
</reference>
<organism evidence="1">
    <name type="scientific">Rodentolepis nana</name>
    <name type="common">Dwarf tapeworm</name>
    <name type="synonym">Hymenolepis nana</name>
    <dbReference type="NCBI Taxonomy" id="102285"/>
    <lineage>
        <taxon>Eukaryota</taxon>
        <taxon>Metazoa</taxon>
        <taxon>Spiralia</taxon>
        <taxon>Lophotrochozoa</taxon>
        <taxon>Platyhelminthes</taxon>
        <taxon>Cestoda</taxon>
        <taxon>Eucestoda</taxon>
        <taxon>Cyclophyllidea</taxon>
        <taxon>Hymenolepididae</taxon>
        <taxon>Rodentolepis</taxon>
    </lineage>
</organism>